<evidence type="ECO:0000256" key="1">
    <source>
        <dbReference type="ARBA" id="ARBA00006718"/>
    </source>
</evidence>
<dbReference type="AlphaFoldDB" id="A0A090ISV0"/>
<accession>A0A090ISV0</accession>
<dbReference type="PATRIC" id="fig|35841.9.peg.1654"/>
<dbReference type="PIRSF" id="PIRSF034852">
    <property type="entry name" value="UCP034852"/>
    <property type="match status" value="1"/>
</dbReference>
<organism evidence="2 3">
    <name type="scientific">Caldibacillus thermoamylovorans</name>
    <dbReference type="NCBI Taxonomy" id="35841"/>
    <lineage>
        <taxon>Bacteria</taxon>
        <taxon>Bacillati</taxon>
        <taxon>Bacillota</taxon>
        <taxon>Bacilli</taxon>
        <taxon>Bacillales</taxon>
        <taxon>Bacillaceae</taxon>
        <taxon>Caldibacillus</taxon>
    </lineage>
</organism>
<dbReference type="InterPro" id="IPR035903">
    <property type="entry name" value="HesB-like_dom_sf"/>
</dbReference>
<dbReference type="SUPFAM" id="SSF89360">
    <property type="entry name" value="HesB-like domain"/>
    <property type="match status" value="1"/>
</dbReference>
<dbReference type="Proteomes" id="UP000040576">
    <property type="component" value="Unassembled WGS sequence"/>
</dbReference>
<evidence type="ECO:0000313" key="3">
    <source>
        <dbReference type="Proteomes" id="UP000040576"/>
    </source>
</evidence>
<keyword evidence="3" id="KW-1185">Reference proteome</keyword>
<dbReference type="InterPro" id="IPR008326">
    <property type="entry name" value="PdhI-like"/>
</dbReference>
<dbReference type="RefSeq" id="WP_034769313.1">
    <property type="nucleotide sequence ID" value="NZ_CCRF01000043.1"/>
</dbReference>
<protein>
    <recommendedName>
        <fullName evidence="4">HesB/YadR/YfhF family protein</fullName>
    </recommendedName>
</protein>
<evidence type="ECO:0000313" key="2">
    <source>
        <dbReference type="EMBL" id="CEE01161.1"/>
    </source>
</evidence>
<name>A0A090ISV0_9BACI</name>
<comment type="similarity">
    <text evidence="1">Belongs to the HesB/IscA family.</text>
</comment>
<gene>
    <name evidence="2" type="ORF">BT1A1_1329</name>
</gene>
<sequence length="99" mass="11503">MEIIISQNALEWFKESMGLKKGDKVKFFSKIYGSSPVQKNFALGFTQDNDPVDMAVYTEKDGIDFYVETSDVWFFDGHDLHVNYDPNDDELTFDYVKPE</sequence>
<evidence type="ECO:0008006" key="4">
    <source>
        <dbReference type="Google" id="ProtNLM"/>
    </source>
</evidence>
<dbReference type="GeneID" id="92960477"/>
<reference evidence="2 3" key="1">
    <citation type="submission" date="2014-07" db="EMBL/GenBank/DDBJ databases">
        <authorList>
            <person name="Wibberg Daniel"/>
        </authorList>
    </citation>
    <scope>NUCLEOTIDE SEQUENCE [LARGE SCALE GENOMIC DNA]</scope>
</reference>
<dbReference type="EMBL" id="CCRF01000043">
    <property type="protein sequence ID" value="CEE01161.1"/>
    <property type="molecule type" value="Genomic_DNA"/>
</dbReference>
<proteinExistence type="inferred from homology"/>